<evidence type="ECO:0000256" key="1">
    <source>
        <dbReference type="ARBA" id="ARBA00004141"/>
    </source>
</evidence>
<name>A0ABW4ZLP6_9SPHI</name>
<feature type="transmembrane region" description="Helical" evidence="5">
    <location>
        <begin position="18"/>
        <end position="38"/>
    </location>
</feature>
<feature type="transmembrane region" description="Helical" evidence="5">
    <location>
        <begin position="254"/>
        <end position="274"/>
    </location>
</feature>
<reference evidence="7" key="1">
    <citation type="journal article" date="2019" name="Int. J. Syst. Evol. Microbiol.">
        <title>The Global Catalogue of Microorganisms (GCM) 10K type strain sequencing project: providing services to taxonomists for standard genome sequencing and annotation.</title>
        <authorList>
            <consortium name="The Broad Institute Genomics Platform"/>
            <consortium name="The Broad Institute Genome Sequencing Center for Infectious Disease"/>
            <person name="Wu L."/>
            <person name="Ma J."/>
        </authorList>
    </citation>
    <scope>NUCLEOTIDE SEQUENCE [LARGE SCALE GENOMIC DNA]</scope>
    <source>
        <strain evidence="7">KCTC 42217</strain>
    </source>
</reference>
<dbReference type="Pfam" id="PF01566">
    <property type="entry name" value="Nramp"/>
    <property type="match status" value="1"/>
</dbReference>
<keyword evidence="4 5" id="KW-0472">Membrane</keyword>
<feature type="transmembrane region" description="Helical" evidence="5">
    <location>
        <begin position="361"/>
        <end position="377"/>
    </location>
</feature>
<feature type="transmembrane region" description="Helical" evidence="5">
    <location>
        <begin position="156"/>
        <end position="184"/>
    </location>
</feature>
<dbReference type="PANTHER" id="PTHR11706:SF3">
    <property type="entry name" value="METAL ION TRANSPORT PROTEIN"/>
    <property type="match status" value="1"/>
</dbReference>
<feature type="transmembrane region" description="Helical" evidence="5">
    <location>
        <begin position="196"/>
        <end position="218"/>
    </location>
</feature>
<evidence type="ECO:0000256" key="2">
    <source>
        <dbReference type="ARBA" id="ARBA00022692"/>
    </source>
</evidence>
<evidence type="ECO:0000256" key="5">
    <source>
        <dbReference type="SAM" id="Phobius"/>
    </source>
</evidence>
<comment type="subcellular location">
    <subcellularLocation>
        <location evidence="1">Membrane</location>
        <topology evidence="1">Multi-pass membrane protein</topology>
    </subcellularLocation>
</comment>
<evidence type="ECO:0000313" key="7">
    <source>
        <dbReference type="Proteomes" id="UP001597387"/>
    </source>
</evidence>
<feature type="transmembrane region" description="Helical" evidence="5">
    <location>
        <begin position="383"/>
        <end position="406"/>
    </location>
</feature>
<feature type="transmembrane region" description="Helical" evidence="5">
    <location>
        <begin position="306"/>
        <end position="324"/>
    </location>
</feature>
<keyword evidence="3 5" id="KW-1133">Transmembrane helix</keyword>
<dbReference type="RefSeq" id="WP_255902464.1">
    <property type="nucleotide sequence ID" value="NZ_JAFMZO010000003.1"/>
</dbReference>
<gene>
    <name evidence="6" type="ORF">ACFSJU_11490</name>
</gene>
<feature type="transmembrane region" description="Helical" evidence="5">
    <location>
        <begin position="44"/>
        <end position="63"/>
    </location>
</feature>
<keyword evidence="2 5" id="KW-0812">Transmembrane</keyword>
<feature type="transmembrane region" description="Helical" evidence="5">
    <location>
        <begin position="92"/>
        <end position="115"/>
    </location>
</feature>
<feature type="transmembrane region" description="Helical" evidence="5">
    <location>
        <begin position="127"/>
        <end position="144"/>
    </location>
</feature>
<feature type="transmembrane region" description="Helical" evidence="5">
    <location>
        <begin position="418"/>
        <end position="441"/>
    </location>
</feature>
<comment type="caution">
    <text evidence="6">The sequence shown here is derived from an EMBL/GenBank/DDBJ whole genome shotgun (WGS) entry which is preliminary data.</text>
</comment>
<protein>
    <submittedName>
        <fullName evidence="6">Nramp family divalent metal transporter</fullName>
    </submittedName>
</protein>
<dbReference type="EMBL" id="JBHUHZ010000001">
    <property type="protein sequence ID" value="MFD2163018.1"/>
    <property type="molecule type" value="Genomic_DNA"/>
</dbReference>
<accession>A0ABW4ZLP6</accession>
<sequence>MEQDKIIKAPRGRERLKWLGPAFIWMLSAAGSGELLFTPRIASQYGYTLVWALVIAVVMKWFINREIGRYTVCSGATFFKGLESISSKSRALLWFLIIPQLAVAVATVAGLAGGASTALITLLDIPPIFYVILIVLITTSIISMDRYKLIEKATTVFAIIISLAVLTASISTGPDAGAIASGFVPQIPSGLKVDELLSWLGFMLAGAAGMMWFSYWIAARGYGAANLKNEEPLNFNTLSPEQTQYLKGWIKQMTIANTLAVVGALVIAFAFLILGTELLKPQGLLPEENKVAETLGRLLGGIWGELGFWFMILAVFITFFSTILSDQDGFGRMFSDGVRILFKNTSHANSTWLQQKKLQKTIVITVLGIIPVIVYLLTGEPVILLKIAGVIEACHIPVVAGFILYLNYKKLPVGLKPTAFSLISTAIAGLTFTAFAVVYILQLSGLIKI</sequence>
<proteinExistence type="predicted"/>
<dbReference type="NCBIfam" id="NF037982">
    <property type="entry name" value="Nramp_1"/>
    <property type="match status" value="1"/>
</dbReference>
<dbReference type="InterPro" id="IPR001046">
    <property type="entry name" value="NRAMP_fam"/>
</dbReference>
<dbReference type="Proteomes" id="UP001597387">
    <property type="component" value="Unassembled WGS sequence"/>
</dbReference>
<evidence type="ECO:0000256" key="4">
    <source>
        <dbReference type="ARBA" id="ARBA00023136"/>
    </source>
</evidence>
<evidence type="ECO:0000313" key="6">
    <source>
        <dbReference type="EMBL" id="MFD2163018.1"/>
    </source>
</evidence>
<organism evidence="6 7">
    <name type="scientific">Paradesertivirga mongoliensis</name>
    <dbReference type="NCBI Taxonomy" id="2100740"/>
    <lineage>
        <taxon>Bacteria</taxon>
        <taxon>Pseudomonadati</taxon>
        <taxon>Bacteroidota</taxon>
        <taxon>Sphingobacteriia</taxon>
        <taxon>Sphingobacteriales</taxon>
        <taxon>Sphingobacteriaceae</taxon>
        <taxon>Paradesertivirga</taxon>
    </lineage>
</organism>
<keyword evidence="7" id="KW-1185">Reference proteome</keyword>
<dbReference type="PANTHER" id="PTHR11706">
    <property type="entry name" value="SOLUTE CARRIER PROTEIN FAMILY 11 MEMBER"/>
    <property type="match status" value="1"/>
</dbReference>
<evidence type="ECO:0000256" key="3">
    <source>
        <dbReference type="ARBA" id="ARBA00022989"/>
    </source>
</evidence>